<protein>
    <submittedName>
        <fullName evidence="3">Uncharacterized protein</fullName>
    </submittedName>
</protein>
<evidence type="ECO:0000313" key="4">
    <source>
        <dbReference type="Proteomes" id="UP000294613"/>
    </source>
</evidence>
<comment type="caution">
    <text evidence="3">The sequence shown here is derived from an EMBL/GenBank/DDBJ whole genome shotgun (WGS) entry which is preliminary data.</text>
</comment>
<dbReference type="Proteomes" id="UP000294613">
    <property type="component" value="Unassembled WGS sequence"/>
</dbReference>
<keyword evidence="5" id="KW-1185">Reference proteome</keyword>
<keyword evidence="1" id="KW-0812">Transmembrane</keyword>
<accession>A0A4R3J2Q4</accession>
<proteinExistence type="predicted"/>
<reference evidence="3 4" key="2">
    <citation type="submission" date="2019-03" db="EMBL/GenBank/DDBJ databases">
        <title>Genomic Encyclopedia of Type Strains, Phase IV (KMG-IV): sequencing the most valuable type-strain genomes for metagenomic binning, comparative biology and taxonomic classification.</title>
        <authorList>
            <person name="Goeker M."/>
        </authorList>
    </citation>
    <scope>NUCLEOTIDE SEQUENCE [LARGE SCALE GENOMIC DNA]</scope>
    <source>
        <strain evidence="3 4">DSM 103426</strain>
    </source>
</reference>
<evidence type="ECO:0000313" key="5">
    <source>
        <dbReference type="Proteomes" id="UP000702954"/>
    </source>
</evidence>
<dbReference type="EMBL" id="SLZV01000046">
    <property type="protein sequence ID" value="TCS60099.1"/>
    <property type="molecule type" value="Genomic_DNA"/>
</dbReference>
<name>A0A4R3J2Q4_9FIRM</name>
<keyword evidence="1" id="KW-1133">Transmembrane helix</keyword>
<evidence type="ECO:0000256" key="1">
    <source>
        <dbReference type="SAM" id="Phobius"/>
    </source>
</evidence>
<evidence type="ECO:0000313" key="2">
    <source>
        <dbReference type="EMBL" id="GBU06435.1"/>
    </source>
</evidence>
<keyword evidence="1" id="KW-0472">Membrane</keyword>
<feature type="transmembrane region" description="Helical" evidence="1">
    <location>
        <begin position="71"/>
        <end position="89"/>
    </location>
</feature>
<sequence>MEDQRKNELAVVIAATVVFGFVNRILIRIPYMVLGDFSFSFLISVVTWWIYNSVLFSVAEQMQMGDGGKKRIGKIVLFGFLATLIKAGIDTCIDLTVARQPNMLLLVAAMELSMILYIAGLDYFLFVKVGKRKIKQEGKEINALVTIFVCLLIFYGGTLFYYLKQVNYAVERYGTSSMVQEIGLDNAIWNLTTMLGRRSTTVGAVVYVGCFIIIWWILEKITVSQESN</sequence>
<feature type="transmembrane region" description="Helical" evidence="1">
    <location>
        <begin position="141"/>
        <end position="163"/>
    </location>
</feature>
<organism evidence="3 4">
    <name type="scientific">Faecalimonas umbilicata</name>
    <dbReference type="NCBI Taxonomy" id="1912855"/>
    <lineage>
        <taxon>Bacteria</taxon>
        <taxon>Bacillati</taxon>
        <taxon>Bacillota</taxon>
        <taxon>Clostridia</taxon>
        <taxon>Lachnospirales</taxon>
        <taxon>Lachnospiraceae</taxon>
        <taxon>Faecalimonas</taxon>
    </lineage>
</organism>
<evidence type="ECO:0000313" key="3">
    <source>
        <dbReference type="EMBL" id="TCS60099.1"/>
    </source>
</evidence>
<feature type="transmembrane region" description="Helical" evidence="1">
    <location>
        <begin position="39"/>
        <end position="59"/>
    </location>
</feature>
<dbReference type="RefSeq" id="WP_116442331.1">
    <property type="nucleotide sequence ID" value="NZ_BHEO01000008.1"/>
</dbReference>
<feature type="transmembrane region" description="Helical" evidence="1">
    <location>
        <begin position="104"/>
        <end position="129"/>
    </location>
</feature>
<dbReference type="Proteomes" id="UP000702954">
    <property type="component" value="Unassembled WGS sequence"/>
</dbReference>
<dbReference type="AlphaFoldDB" id="A0A4R3J2Q4"/>
<gene>
    <name evidence="3" type="ORF">EDD74_1469</name>
    <name evidence="2" type="ORF">FAEUMB_29760</name>
</gene>
<feature type="transmembrane region" description="Helical" evidence="1">
    <location>
        <begin position="199"/>
        <end position="218"/>
    </location>
</feature>
<dbReference type="EMBL" id="BHEO01000008">
    <property type="protein sequence ID" value="GBU06435.1"/>
    <property type="molecule type" value="Genomic_DNA"/>
</dbReference>
<feature type="transmembrane region" description="Helical" evidence="1">
    <location>
        <begin position="9"/>
        <end position="27"/>
    </location>
</feature>
<reference evidence="2 5" key="1">
    <citation type="journal article" date="2018" name="Int. J. Syst. Evol. Microbiol.">
        <title>Draft Genome Sequence of Faecalimonas umbilicata JCM 30896T, an Acetate-Producing Bacterium Isolated from Human Feces.</title>
        <authorList>
            <person name="Sakamoto M."/>
            <person name="Ikeyama N."/>
            <person name="Yuki M."/>
            <person name="Ohkuma M."/>
        </authorList>
    </citation>
    <scope>NUCLEOTIDE SEQUENCE [LARGE SCALE GENOMIC DNA]</scope>
    <source>
        <strain evidence="2 5">EGH7</strain>
    </source>
</reference>